<evidence type="ECO:0000313" key="2">
    <source>
        <dbReference type="Proteomes" id="UP001596052"/>
    </source>
</evidence>
<reference evidence="2" key="1">
    <citation type="journal article" date="2019" name="Int. J. Syst. Evol. Microbiol.">
        <title>The Global Catalogue of Microorganisms (GCM) 10K type strain sequencing project: providing services to taxonomists for standard genome sequencing and annotation.</title>
        <authorList>
            <consortium name="The Broad Institute Genomics Platform"/>
            <consortium name="The Broad Institute Genome Sequencing Center for Infectious Disease"/>
            <person name="Wu L."/>
            <person name="Ma J."/>
        </authorList>
    </citation>
    <scope>NUCLEOTIDE SEQUENCE [LARGE SCALE GENOMIC DNA]</scope>
    <source>
        <strain evidence="2">CGMCC 4.1469</strain>
    </source>
</reference>
<sequence length="95" mass="10285">MSLSFRDLADMAAAIEGNEVAARQWLQAGFSPGDAAAYVRAGCFDVDRTQELRQAHISPSQIAALGLGWDFCAGTVSLKELLAFRTPQVKAPMLW</sequence>
<comment type="caution">
    <text evidence="1">The sequence shown here is derived from an EMBL/GenBank/DDBJ whole genome shotgun (WGS) entry which is preliminary data.</text>
</comment>
<dbReference type="RefSeq" id="WP_377170237.1">
    <property type="nucleotide sequence ID" value="NZ_JBHSMQ010000009.1"/>
</dbReference>
<accession>A0ABW0KUY4</accession>
<proteinExistence type="predicted"/>
<keyword evidence="2" id="KW-1185">Reference proteome</keyword>
<dbReference type="Proteomes" id="UP001596052">
    <property type="component" value="Unassembled WGS sequence"/>
</dbReference>
<evidence type="ECO:0008006" key="3">
    <source>
        <dbReference type="Google" id="ProtNLM"/>
    </source>
</evidence>
<evidence type="ECO:0000313" key="1">
    <source>
        <dbReference type="EMBL" id="MFC5457200.1"/>
    </source>
</evidence>
<gene>
    <name evidence="1" type="ORF">ACFQDI_20190</name>
</gene>
<protein>
    <recommendedName>
        <fullName evidence="3">Nif11 domain-containing protein</fullName>
    </recommendedName>
</protein>
<dbReference type="EMBL" id="JBHSMQ010000009">
    <property type="protein sequence ID" value="MFC5457200.1"/>
    <property type="molecule type" value="Genomic_DNA"/>
</dbReference>
<organism evidence="1 2">
    <name type="scientific">Prosthecobacter fluviatilis</name>
    <dbReference type="NCBI Taxonomy" id="445931"/>
    <lineage>
        <taxon>Bacteria</taxon>
        <taxon>Pseudomonadati</taxon>
        <taxon>Verrucomicrobiota</taxon>
        <taxon>Verrucomicrobiia</taxon>
        <taxon>Verrucomicrobiales</taxon>
        <taxon>Verrucomicrobiaceae</taxon>
        <taxon>Prosthecobacter</taxon>
    </lineage>
</organism>
<name>A0ABW0KUY4_9BACT</name>